<reference evidence="12" key="1">
    <citation type="journal article" date="2020" name="Nat. Commun.">
        <title>Large-scale genome sequencing of mycorrhizal fungi provides insights into the early evolution of symbiotic traits.</title>
        <authorList>
            <person name="Miyauchi S."/>
            <person name="Kiss E."/>
            <person name="Kuo A."/>
            <person name="Drula E."/>
            <person name="Kohler A."/>
            <person name="Sanchez-Garcia M."/>
            <person name="Morin E."/>
            <person name="Andreopoulos B."/>
            <person name="Barry K.W."/>
            <person name="Bonito G."/>
            <person name="Buee M."/>
            <person name="Carver A."/>
            <person name="Chen C."/>
            <person name="Cichocki N."/>
            <person name="Clum A."/>
            <person name="Culley D."/>
            <person name="Crous P.W."/>
            <person name="Fauchery L."/>
            <person name="Girlanda M."/>
            <person name="Hayes R.D."/>
            <person name="Keri Z."/>
            <person name="LaButti K."/>
            <person name="Lipzen A."/>
            <person name="Lombard V."/>
            <person name="Magnuson J."/>
            <person name="Maillard F."/>
            <person name="Murat C."/>
            <person name="Nolan M."/>
            <person name="Ohm R.A."/>
            <person name="Pangilinan J."/>
            <person name="Pereira M.F."/>
            <person name="Perotto S."/>
            <person name="Peter M."/>
            <person name="Pfister S."/>
            <person name="Riley R."/>
            <person name="Sitrit Y."/>
            <person name="Stielow J.B."/>
            <person name="Szollosi G."/>
            <person name="Zifcakova L."/>
            <person name="Stursova M."/>
            <person name="Spatafora J.W."/>
            <person name="Tedersoo L."/>
            <person name="Vaario L.M."/>
            <person name="Yamada A."/>
            <person name="Yan M."/>
            <person name="Wang P."/>
            <person name="Xu J."/>
            <person name="Bruns T."/>
            <person name="Baldrian P."/>
            <person name="Vilgalys R."/>
            <person name="Dunand C."/>
            <person name="Henrissat B."/>
            <person name="Grigoriev I.V."/>
            <person name="Hibbett D."/>
            <person name="Nagy L.G."/>
            <person name="Martin F.M."/>
        </authorList>
    </citation>
    <scope>NUCLEOTIDE SEQUENCE</scope>
    <source>
        <strain evidence="12">UP504</strain>
    </source>
</reference>
<dbReference type="PANTHER" id="PTHR46179:SF13">
    <property type="entry name" value="C2H2-TYPE DOMAIN-CONTAINING PROTEIN"/>
    <property type="match status" value="1"/>
</dbReference>
<evidence type="ECO:0000256" key="3">
    <source>
        <dbReference type="ARBA" id="ARBA00022737"/>
    </source>
</evidence>
<evidence type="ECO:0000256" key="1">
    <source>
        <dbReference type="ARBA" id="ARBA00004123"/>
    </source>
</evidence>
<dbReference type="InterPro" id="IPR051061">
    <property type="entry name" value="Zinc_finger_trans_reg"/>
</dbReference>
<dbReference type="PROSITE" id="PS50157">
    <property type="entry name" value="ZINC_FINGER_C2H2_2"/>
    <property type="match status" value="7"/>
</dbReference>
<keyword evidence="5" id="KW-0862">Zinc</keyword>
<feature type="compositionally biased region" description="Basic and acidic residues" evidence="10">
    <location>
        <begin position="288"/>
        <end position="297"/>
    </location>
</feature>
<dbReference type="InterPro" id="IPR036236">
    <property type="entry name" value="Znf_C2H2_sf"/>
</dbReference>
<evidence type="ECO:0000256" key="4">
    <source>
        <dbReference type="ARBA" id="ARBA00022771"/>
    </source>
</evidence>
<dbReference type="GO" id="GO:0005634">
    <property type="term" value="C:nucleus"/>
    <property type="evidence" value="ECO:0007669"/>
    <property type="project" value="UniProtKB-SubCell"/>
</dbReference>
<dbReference type="GO" id="GO:0000978">
    <property type="term" value="F:RNA polymerase II cis-regulatory region sequence-specific DNA binding"/>
    <property type="evidence" value="ECO:0007669"/>
    <property type="project" value="UniProtKB-ARBA"/>
</dbReference>
<sequence length="546" mass="60980">MSVLTLSPRAVVLGKRKALGSPVRRTIPYLSPSPRPSFDSNRLDESPTQPSSSLSSRRVSESRLKKYECSYEGCEKKYTKPSRLAEHERSHTGDRPYTCPSCSKSYLRESHLQAHARSHLSASDRPLGCTHTTCEKRFWTQQHLHAHIRSVHEGIKPFACSSLDCSDSFAKHHQLRAHFAAVHCAPGTKPFRCEHEGCAKSFSTSQKLRTHSKVHQRVIGILVPSRPVCTPPMRPHPSSMVTPTYFSTWTELQHHLRTAHPPECPYPECNKQTFTTQKGLRAHLKIHEERAREREADDGSGEGNGERDGEEEQREQREPKRRRGGEVGRDWACSVDKCDKAFKSKNALTNHVTVTHLGHRPFSCPEDGCQKTFGYRHVMQRHVAQKHARTSPLPGQEAEVEQIEGDDRHTLDLLTGRHYDNINHPLAAGGSGGAGGNSDRSRTNESLVQTRTRRRARKTRVIACPWPDAFNTGALLAPLSSTNSSSTLTPTSPSPSAIRITATAVGSGRCAFKFSRAYDLARHLRSEHSIDVEHGIVEEWVGRGAL</sequence>
<evidence type="ECO:0000256" key="6">
    <source>
        <dbReference type="ARBA" id="ARBA00023015"/>
    </source>
</evidence>
<dbReference type="PROSITE" id="PS00028">
    <property type="entry name" value="ZINC_FINGER_C2H2_1"/>
    <property type="match status" value="7"/>
</dbReference>
<dbReference type="GO" id="GO:0000981">
    <property type="term" value="F:DNA-binding transcription factor activity, RNA polymerase II-specific"/>
    <property type="evidence" value="ECO:0007669"/>
    <property type="project" value="UniProtKB-ARBA"/>
</dbReference>
<protein>
    <recommendedName>
        <fullName evidence="11">C2H2-type domain-containing protein</fullName>
    </recommendedName>
</protein>
<feature type="domain" description="C2H2-type" evidence="11">
    <location>
        <begin position="362"/>
        <end position="392"/>
    </location>
</feature>
<dbReference type="FunFam" id="3.30.160.60:FF:001102">
    <property type="entry name" value="Transcription factor IIIA"/>
    <property type="match status" value="1"/>
</dbReference>
<evidence type="ECO:0000256" key="5">
    <source>
        <dbReference type="ARBA" id="ARBA00022833"/>
    </source>
</evidence>
<dbReference type="OrthoDB" id="3258050at2759"/>
<keyword evidence="2" id="KW-0479">Metal-binding</keyword>
<feature type="region of interest" description="Disordered" evidence="10">
    <location>
        <begin position="288"/>
        <end position="328"/>
    </location>
</feature>
<dbReference type="AlphaFoldDB" id="A0A9P6B7F4"/>
<dbReference type="GO" id="GO:0008270">
    <property type="term" value="F:zinc ion binding"/>
    <property type="evidence" value="ECO:0007669"/>
    <property type="project" value="UniProtKB-KW"/>
</dbReference>
<dbReference type="FunFam" id="3.30.160.60:FF:000072">
    <property type="entry name" value="zinc finger protein 143 isoform X1"/>
    <property type="match status" value="1"/>
</dbReference>
<dbReference type="PANTHER" id="PTHR46179">
    <property type="entry name" value="ZINC FINGER PROTEIN"/>
    <property type="match status" value="1"/>
</dbReference>
<name>A0A9P6B7F4_9AGAM</name>
<keyword evidence="3" id="KW-0677">Repeat</keyword>
<evidence type="ECO:0000313" key="12">
    <source>
        <dbReference type="EMBL" id="KAF9519154.1"/>
    </source>
</evidence>
<feature type="domain" description="C2H2-type" evidence="11">
    <location>
        <begin position="127"/>
        <end position="157"/>
    </location>
</feature>
<evidence type="ECO:0000256" key="9">
    <source>
        <dbReference type="PROSITE-ProRule" id="PRU00042"/>
    </source>
</evidence>
<dbReference type="InterPro" id="IPR013087">
    <property type="entry name" value="Znf_C2H2_type"/>
</dbReference>
<proteinExistence type="predicted"/>
<dbReference type="FunFam" id="3.30.160.60:FF:000624">
    <property type="entry name" value="zinc finger protein 697"/>
    <property type="match status" value="1"/>
</dbReference>
<gene>
    <name evidence="12" type="ORF">BS47DRAFT_1370796</name>
</gene>
<feature type="compositionally biased region" description="Basic and acidic residues" evidence="10">
    <location>
        <begin position="314"/>
        <end position="328"/>
    </location>
</feature>
<comment type="subcellular location">
    <subcellularLocation>
        <location evidence="1">Nucleus</location>
    </subcellularLocation>
</comment>
<feature type="region of interest" description="Disordered" evidence="10">
    <location>
        <begin position="25"/>
        <end position="59"/>
    </location>
</feature>
<feature type="domain" description="C2H2-type" evidence="11">
    <location>
        <begin position="191"/>
        <end position="215"/>
    </location>
</feature>
<feature type="domain" description="C2H2-type" evidence="11">
    <location>
        <begin position="67"/>
        <end position="96"/>
    </location>
</feature>
<keyword evidence="8" id="KW-0539">Nucleus</keyword>
<keyword evidence="13" id="KW-1185">Reference proteome</keyword>
<accession>A0A9P6B7F4</accession>
<evidence type="ECO:0000313" key="13">
    <source>
        <dbReference type="Proteomes" id="UP000886523"/>
    </source>
</evidence>
<evidence type="ECO:0000256" key="10">
    <source>
        <dbReference type="SAM" id="MobiDB-lite"/>
    </source>
</evidence>
<feature type="domain" description="C2H2-type" evidence="11">
    <location>
        <begin position="97"/>
        <end position="126"/>
    </location>
</feature>
<feature type="region of interest" description="Disordered" evidence="10">
    <location>
        <begin position="422"/>
        <end position="454"/>
    </location>
</feature>
<keyword evidence="4 9" id="KW-0863">Zinc-finger</keyword>
<dbReference type="Pfam" id="PF00096">
    <property type="entry name" value="zf-C2H2"/>
    <property type="match status" value="2"/>
</dbReference>
<keyword evidence="6" id="KW-0805">Transcription regulation</keyword>
<keyword evidence="7" id="KW-0804">Transcription</keyword>
<evidence type="ECO:0000256" key="2">
    <source>
        <dbReference type="ARBA" id="ARBA00022723"/>
    </source>
</evidence>
<dbReference type="SMART" id="SM00355">
    <property type="entry name" value="ZnF_C2H2"/>
    <property type="match status" value="9"/>
</dbReference>
<dbReference type="SUPFAM" id="SSF57667">
    <property type="entry name" value="beta-beta-alpha zinc fingers"/>
    <property type="match status" value="4"/>
</dbReference>
<organism evidence="12 13">
    <name type="scientific">Hydnum rufescens UP504</name>
    <dbReference type="NCBI Taxonomy" id="1448309"/>
    <lineage>
        <taxon>Eukaryota</taxon>
        <taxon>Fungi</taxon>
        <taxon>Dikarya</taxon>
        <taxon>Basidiomycota</taxon>
        <taxon>Agaricomycotina</taxon>
        <taxon>Agaricomycetes</taxon>
        <taxon>Cantharellales</taxon>
        <taxon>Hydnaceae</taxon>
        <taxon>Hydnum</taxon>
    </lineage>
</organism>
<dbReference type="Proteomes" id="UP000886523">
    <property type="component" value="Unassembled WGS sequence"/>
</dbReference>
<evidence type="ECO:0000256" key="7">
    <source>
        <dbReference type="ARBA" id="ARBA00023163"/>
    </source>
</evidence>
<evidence type="ECO:0000256" key="8">
    <source>
        <dbReference type="ARBA" id="ARBA00023242"/>
    </source>
</evidence>
<feature type="domain" description="C2H2-type" evidence="11">
    <location>
        <begin position="331"/>
        <end position="361"/>
    </location>
</feature>
<dbReference type="EMBL" id="MU128919">
    <property type="protein sequence ID" value="KAF9519154.1"/>
    <property type="molecule type" value="Genomic_DNA"/>
</dbReference>
<evidence type="ECO:0000259" key="11">
    <source>
        <dbReference type="PROSITE" id="PS50157"/>
    </source>
</evidence>
<dbReference type="Gene3D" id="3.30.160.60">
    <property type="entry name" value="Classic Zinc Finger"/>
    <property type="match status" value="6"/>
</dbReference>
<feature type="domain" description="C2H2-type" evidence="11">
    <location>
        <begin position="158"/>
        <end position="188"/>
    </location>
</feature>
<comment type="caution">
    <text evidence="12">The sequence shown here is derived from an EMBL/GenBank/DDBJ whole genome shotgun (WGS) entry which is preliminary data.</text>
</comment>